<reference evidence="2" key="1">
    <citation type="journal article" date="2023" name="IMA Fungus">
        <title>Comparative genomic study of the Penicillium genus elucidates a diverse pangenome and 15 lateral gene transfer events.</title>
        <authorList>
            <person name="Petersen C."/>
            <person name="Sorensen T."/>
            <person name="Nielsen M.R."/>
            <person name="Sondergaard T.E."/>
            <person name="Sorensen J.L."/>
            <person name="Fitzpatrick D.A."/>
            <person name="Frisvad J.C."/>
            <person name="Nielsen K.L."/>
        </authorList>
    </citation>
    <scope>NUCLEOTIDE SEQUENCE</scope>
    <source>
        <strain evidence="2">IBT 17514</strain>
    </source>
</reference>
<accession>A0AAD6MWY4</accession>
<dbReference type="Proteomes" id="UP001215712">
    <property type="component" value="Unassembled WGS sequence"/>
</dbReference>
<protein>
    <submittedName>
        <fullName evidence="2">Uncharacterized protein</fullName>
    </submittedName>
</protein>
<feature type="compositionally biased region" description="Polar residues" evidence="1">
    <location>
        <begin position="433"/>
        <end position="443"/>
    </location>
</feature>
<sequence>MSTQSPHPPTPKGPRNNNHNNNNNRRPPKKNGAPPTQKMVPLNTPPSSPPRHMSPGGVATDSSIVNNVHSKKKPSRSGKKPKDNMNRASPAPNGQNQNGHRHTSSYSNTTPQQPKDSAYAGPTFHASPAPSALPIPSFFSKSLPESDLAPTLETDSDTADMDGDLEVTPSKPRARPPQPEANEPKGTPLDFLFKAAVQARQSNPMTSPETTSRMRSPQTDSKYLHSNSSGGMFAFEMDPSEQARASPIGPSFAPSYQDRMNALRSSSTQCLDADAQRRLKTQELKHMLLNPRPQKPSVSPAQEPQYTANPLNPVNYANGHHSNGNVPHYATPTRTNSGPPGPVSWAQGHSPAPLQQMPNNGGRTSYPYANGHAHVRNSESPLRREAPAHYNVPSPGPYGNPNPYMRNGPVQTAVPPTHYVSPQPQYATAAFNMPTSSPSPSKSVDTKKMEDDLRRILKLDAAPGIQSSFA</sequence>
<feature type="compositionally biased region" description="Polar residues" evidence="1">
    <location>
        <begin position="296"/>
        <end position="312"/>
    </location>
</feature>
<comment type="caution">
    <text evidence="2">The sequence shown here is derived from an EMBL/GenBank/DDBJ whole genome shotgun (WGS) entry which is preliminary data.</text>
</comment>
<dbReference type="GO" id="GO:0016071">
    <property type="term" value="P:mRNA metabolic process"/>
    <property type="evidence" value="ECO:0007669"/>
    <property type="project" value="UniProtKB-ARBA"/>
</dbReference>
<keyword evidence="3" id="KW-1185">Reference proteome</keyword>
<organism evidence="2 3">
    <name type="scientific">Penicillium malachiteum</name>
    <dbReference type="NCBI Taxonomy" id="1324776"/>
    <lineage>
        <taxon>Eukaryota</taxon>
        <taxon>Fungi</taxon>
        <taxon>Dikarya</taxon>
        <taxon>Ascomycota</taxon>
        <taxon>Pezizomycotina</taxon>
        <taxon>Eurotiomycetes</taxon>
        <taxon>Eurotiomycetidae</taxon>
        <taxon>Eurotiales</taxon>
        <taxon>Aspergillaceae</taxon>
        <taxon>Penicillium</taxon>
    </lineage>
</organism>
<proteinExistence type="predicted"/>
<feature type="region of interest" description="Disordered" evidence="1">
    <location>
        <begin position="287"/>
        <end position="449"/>
    </location>
</feature>
<gene>
    <name evidence="2" type="ORF">N7493_004354</name>
</gene>
<feature type="compositionally biased region" description="Polar residues" evidence="1">
    <location>
        <begin position="199"/>
        <end position="230"/>
    </location>
</feature>
<evidence type="ECO:0000313" key="2">
    <source>
        <dbReference type="EMBL" id="KAJ5728024.1"/>
    </source>
</evidence>
<evidence type="ECO:0000256" key="1">
    <source>
        <dbReference type="SAM" id="MobiDB-lite"/>
    </source>
</evidence>
<feature type="compositionally biased region" description="Low complexity" evidence="1">
    <location>
        <begin position="13"/>
        <end position="35"/>
    </location>
</feature>
<feature type="region of interest" description="Disordered" evidence="1">
    <location>
        <begin position="1"/>
        <end position="234"/>
    </location>
</feature>
<dbReference type="AlphaFoldDB" id="A0AAD6MWY4"/>
<dbReference type="InterPro" id="IPR028322">
    <property type="entry name" value="PNRC-like_rgn"/>
</dbReference>
<name>A0AAD6MWY4_9EURO</name>
<feature type="compositionally biased region" description="Basic residues" evidence="1">
    <location>
        <begin position="69"/>
        <end position="79"/>
    </location>
</feature>
<feature type="compositionally biased region" description="Pro residues" evidence="1">
    <location>
        <begin position="1"/>
        <end position="12"/>
    </location>
</feature>
<evidence type="ECO:0000313" key="3">
    <source>
        <dbReference type="Proteomes" id="UP001215712"/>
    </source>
</evidence>
<feature type="compositionally biased region" description="Polar residues" evidence="1">
    <location>
        <begin position="92"/>
        <end position="115"/>
    </location>
</feature>
<reference evidence="2" key="2">
    <citation type="submission" date="2023-01" db="EMBL/GenBank/DDBJ databases">
        <authorList>
            <person name="Petersen C."/>
        </authorList>
    </citation>
    <scope>NUCLEOTIDE SEQUENCE</scope>
    <source>
        <strain evidence="2">IBT 17514</strain>
    </source>
</reference>
<dbReference type="EMBL" id="JAQJAN010000005">
    <property type="protein sequence ID" value="KAJ5728024.1"/>
    <property type="molecule type" value="Genomic_DNA"/>
</dbReference>
<dbReference type="Pfam" id="PF15365">
    <property type="entry name" value="PNRC"/>
    <property type="match status" value="1"/>
</dbReference>
<feature type="compositionally biased region" description="Low complexity" evidence="1">
    <location>
        <begin position="126"/>
        <end position="140"/>
    </location>
</feature>
<feature type="compositionally biased region" description="Acidic residues" evidence="1">
    <location>
        <begin position="154"/>
        <end position="165"/>
    </location>
</feature>